<proteinExistence type="predicted"/>
<evidence type="ECO:0000313" key="3">
    <source>
        <dbReference type="Proteomes" id="UP001596432"/>
    </source>
</evidence>
<sequence>METFGDRFWDVVCLFTTQAYVLLAVSTSLLALTLFSWLNTTPGSEARAISRFTFAVLLVNIVVLAAIVTKCRSRDL</sequence>
<evidence type="ECO:0000313" key="2">
    <source>
        <dbReference type="EMBL" id="MFC7141524.1"/>
    </source>
</evidence>
<keyword evidence="1" id="KW-0812">Transmembrane</keyword>
<keyword evidence="1" id="KW-0472">Membrane</keyword>
<protein>
    <submittedName>
        <fullName evidence="2">Uncharacterized protein</fullName>
    </submittedName>
</protein>
<name>A0ABD5Y2I6_9EURY</name>
<keyword evidence="3" id="KW-1185">Reference proteome</keyword>
<accession>A0ABD5Y2I6</accession>
<evidence type="ECO:0000256" key="1">
    <source>
        <dbReference type="SAM" id="Phobius"/>
    </source>
</evidence>
<organism evidence="2 3">
    <name type="scientific">Halosimplex aquaticum</name>
    <dbReference type="NCBI Taxonomy" id="3026162"/>
    <lineage>
        <taxon>Archaea</taxon>
        <taxon>Methanobacteriati</taxon>
        <taxon>Methanobacteriota</taxon>
        <taxon>Stenosarchaea group</taxon>
        <taxon>Halobacteria</taxon>
        <taxon>Halobacteriales</taxon>
        <taxon>Haloarculaceae</taxon>
        <taxon>Halosimplex</taxon>
    </lineage>
</organism>
<reference evidence="2 3" key="1">
    <citation type="journal article" date="2019" name="Int. J. Syst. Evol. Microbiol.">
        <title>The Global Catalogue of Microorganisms (GCM) 10K type strain sequencing project: providing services to taxonomists for standard genome sequencing and annotation.</title>
        <authorList>
            <consortium name="The Broad Institute Genomics Platform"/>
            <consortium name="The Broad Institute Genome Sequencing Center for Infectious Disease"/>
            <person name="Wu L."/>
            <person name="Ma J."/>
        </authorList>
    </citation>
    <scope>NUCLEOTIDE SEQUENCE [LARGE SCALE GENOMIC DNA]</scope>
    <source>
        <strain evidence="2 3">XZYJT29</strain>
    </source>
</reference>
<keyword evidence="1" id="KW-1133">Transmembrane helix</keyword>
<dbReference type="RefSeq" id="WP_274322605.1">
    <property type="nucleotide sequence ID" value="NZ_CP118158.1"/>
</dbReference>
<comment type="caution">
    <text evidence="2">The sequence shown here is derived from an EMBL/GenBank/DDBJ whole genome shotgun (WGS) entry which is preliminary data.</text>
</comment>
<feature type="transmembrane region" description="Helical" evidence="1">
    <location>
        <begin position="49"/>
        <end position="68"/>
    </location>
</feature>
<feature type="transmembrane region" description="Helical" evidence="1">
    <location>
        <begin position="12"/>
        <end position="37"/>
    </location>
</feature>
<dbReference type="GeneID" id="78821839"/>
<dbReference type="EMBL" id="JBHTAS010000001">
    <property type="protein sequence ID" value="MFC7141524.1"/>
    <property type="molecule type" value="Genomic_DNA"/>
</dbReference>
<dbReference type="Proteomes" id="UP001596432">
    <property type="component" value="Unassembled WGS sequence"/>
</dbReference>
<gene>
    <name evidence="2" type="ORF">ACFQMA_17005</name>
</gene>
<dbReference type="AlphaFoldDB" id="A0ABD5Y2I6"/>